<feature type="compositionally biased region" description="Basic residues" evidence="1">
    <location>
        <begin position="133"/>
        <end position="145"/>
    </location>
</feature>
<evidence type="ECO:0000313" key="2">
    <source>
        <dbReference type="EMBL" id="KAL1260383.1"/>
    </source>
</evidence>
<feature type="region of interest" description="Disordered" evidence="1">
    <location>
        <begin position="101"/>
        <end position="145"/>
    </location>
</feature>
<accession>A0ABR3M5I4</accession>
<sequence length="145" mass="15768">MSLWPVAMETEHERRPWGLVNTHTHTHTHTYLVGEMDGVSPSAGVRGCRFRVVALATVAGLIGGGGAVRLGCLMQTEDTEEQEDDVLNVVRIACMSDGGVLRGSRKTPGAMGRSKMSDSRRERPPRGADPHPGRSHGHRFRAVTM</sequence>
<gene>
    <name evidence="2" type="ORF">QQF64_008210</name>
</gene>
<evidence type="ECO:0000256" key="1">
    <source>
        <dbReference type="SAM" id="MobiDB-lite"/>
    </source>
</evidence>
<organism evidence="2 3">
    <name type="scientific">Cirrhinus molitorella</name>
    <name type="common">mud carp</name>
    <dbReference type="NCBI Taxonomy" id="172907"/>
    <lineage>
        <taxon>Eukaryota</taxon>
        <taxon>Metazoa</taxon>
        <taxon>Chordata</taxon>
        <taxon>Craniata</taxon>
        <taxon>Vertebrata</taxon>
        <taxon>Euteleostomi</taxon>
        <taxon>Actinopterygii</taxon>
        <taxon>Neopterygii</taxon>
        <taxon>Teleostei</taxon>
        <taxon>Ostariophysi</taxon>
        <taxon>Cypriniformes</taxon>
        <taxon>Cyprinidae</taxon>
        <taxon>Labeoninae</taxon>
        <taxon>Labeonini</taxon>
        <taxon>Cirrhinus</taxon>
    </lineage>
</organism>
<proteinExistence type="predicted"/>
<protein>
    <submittedName>
        <fullName evidence="2">Uncharacterized protein</fullName>
    </submittedName>
</protein>
<reference evidence="2 3" key="1">
    <citation type="submission" date="2023-09" db="EMBL/GenBank/DDBJ databases">
        <authorList>
            <person name="Wang M."/>
        </authorList>
    </citation>
    <scope>NUCLEOTIDE SEQUENCE [LARGE SCALE GENOMIC DNA]</scope>
    <source>
        <strain evidence="2">GT-2023</strain>
        <tissue evidence="2">Liver</tissue>
    </source>
</reference>
<comment type="caution">
    <text evidence="2">The sequence shown here is derived from an EMBL/GenBank/DDBJ whole genome shotgun (WGS) entry which is preliminary data.</text>
</comment>
<feature type="compositionally biased region" description="Basic and acidic residues" evidence="1">
    <location>
        <begin position="115"/>
        <end position="132"/>
    </location>
</feature>
<evidence type="ECO:0000313" key="3">
    <source>
        <dbReference type="Proteomes" id="UP001558613"/>
    </source>
</evidence>
<name>A0ABR3M5I4_9TELE</name>
<dbReference type="Proteomes" id="UP001558613">
    <property type="component" value="Unassembled WGS sequence"/>
</dbReference>
<keyword evidence="3" id="KW-1185">Reference proteome</keyword>
<dbReference type="EMBL" id="JAYMGO010000015">
    <property type="protein sequence ID" value="KAL1260383.1"/>
    <property type="molecule type" value="Genomic_DNA"/>
</dbReference>